<sequence length="80" mass="8420">MTQTEPPDDTGTLATARRAAAAHTAAARDVEAFLRRLPAVPEPPHITEYATLVAREEAIRAERTAATDALGLELPSLGSA</sequence>
<reference evidence="1 2" key="1">
    <citation type="submission" date="2024-04" db="EMBL/GenBank/DDBJ databases">
        <title>Polymorphospora sp. isolated from Baiyangdian Lake in Xiong'an New Area.</title>
        <authorList>
            <person name="Zhang X."/>
            <person name="Liu J."/>
        </authorList>
    </citation>
    <scope>NUCLEOTIDE SEQUENCE [LARGE SCALE GENOMIC DNA]</scope>
    <source>
        <strain evidence="1 2">2-325</strain>
    </source>
</reference>
<protein>
    <recommendedName>
        <fullName evidence="3">Amidase</fullName>
    </recommendedName>
</protein>
<organism evidence="1 2">
    <name type="scientific">Polymorphospora lycopeni</name>
    <dbReference type="NCBI Taxonomy" id="3140240"/>
    <lineage>
        <taxon>Bacteria</taxon>
        <taxon>Bacillati</taxon>
        <taxon>Actinomycetota</taxon>
        <taxon>Actinomycetes</taxon>
        <taxon>Micromonosporales</taxon>
        <taxon>Micromonosporaceae</taxon>
        <taxon>Polymorphospora</taxon>
    </lineage>
</organism>
<dbReference type="Proteomes" id="UP001582793">
    <property type="component" value="Unassembled WGS sequence"/>
</dbReference>
<evidence type="ECO:0000313" key="2">
    <source>
        <dbReference type="Proteomes" id="UP001582793"/>
    </source>
</evidence>
<proteinExistence type="predicted"/>
<accession>A0ABV5D064</accession>
<evidence type="ECO:0000313" key="1">
    <source>
        <dbReference type="EMBL" id="MFB6397641.1"/>
    </source>
</evidence>
<dbReference type="EMBL" id="JBCGDC010000157">
    <property type="protein sequence ID" value="MFB6397641.1"/>
    <property type="molecule type" value="Genomic_DNA"/>
</dbReference>
<evidence type="ECO:0008006" key="3">
    <source>
        <dbReference type="Google" id="ProtNLM"/>
    </source>
</evidence>
<dbReference type="RefSeq" id="WP_357543597.1">
    <property type="nucleotide sequence ID" value="NZ_JBCGDC010000157.1"/>
</dbReference>
<keyword evidence="2" id="KW-1185">Reference proteome</keyword>
<gene>
    <name evidence="1" type="ORF">AAFH96_31790</name>
</gene>
<comment type="caution">
    <text evidence="1">The sequence shown here is derived from an EMBL/GenBank/DDBJ whole genome shotgun (WGS) entry which is preliminary data.</text>
</comment>
<name>A0ABV5D064_9ACTN</name>